<accession>A0A0V1ALS3</accession>
<evidence type="ECO:0000313" key="1">
    <source>
        <dbReference type="EMBL" id="KRY25787.1"/>
    </source>
</evidence>
<proteinExistence type="predicted"/>
<name>A0A0V1ALS3_TRIPS</name>
<sequence length="45" mass="5166">MMMNFFIINFTALRKLKQLILVVSGQPSFCDKLSLCWSLPTKSQS</sequence>
<dbReference type="Proteomes" id="UP000054632">
    <property type="component" value="Unassembled WGS sequence"/>
</dbReference>
<dbReference type="AlphaFoldDB" id="A0A0V1ALS3"/>
<reference evidence="1 2" key="1">
    <citation type="submission" date="2015-01" db="EMBL/GenBank/DDBJ databases">
        <title>Evolution of Trichinella species and genotypes.</title>
        <authorList>
            <person name="Korhonen P.K."/>
            <person name="Edoardo P."/>
            <person name="Giuseppe L.R."/>
            <person name="Gasser R.B."/>
        </authorList>
    </citation>
    <scope>NUCLEOTIDE SEQUENCE [LARGE SCALE GENOMIC DNA]</scope>
    <source>
        <strain evidence="1">ISS13</strain>
    </source>
</reference>
<gene>
    <name evidence="1" type="ORF">T4A_8201</name>
</gene>
<organism evidence="1 2">
    <name type="scientific">Trichinella pseudospiralis</name>
    <name type="common">Parasitic roundworm</name>
    <dbReference type="NCBI Taxonomy" id="6337"/>
    <lineage>
        <taxon>Eukaryota</taxon>
        <taxon>Metazoa</taxon>
        <taxon>Ecdysozoa</taxon>
        <taxon>Nematoda</taxon>
        <taxon>Enoplea</taxon>
        <taxon>Dorylaimia</taxon>
        <taxon>Trichinellida</taxon>
        <taxon>Trichinellidae</taxon>
        <taxon>Trichinella</taxon>
    </lineage>
</organism>
<evidence type="ECO:0000313" key="2">
    <source>
        <dbReference type="Proteomes" id="UP000054632"/>
    </source>
</evidence>
<dbReference type="EMBL" id="JYDR01005900">
    <property type="protein sequence ID" value="KRY25787.1"/>
    <property type="molecule type" value="Genomic_DNA"/>
</dbReference>
<protein>
    <submittedName>
        <fullName evidence="1">Uncharacterized protein</fullName>
    </submittedName>
</protein>
<comment type="caution">
    <text evidence="1">The sequence shown here is derived from an EMBL/GenBank/DDBJ whole genome shotgun (WGS) entry which is preliminary data.</text>
</comment>